<feature type="transmembrane region" description="Helical" evidence="1">
    <location>
        <begin position="376"/>
        <end position="397"/>
    </location>
</feature>
<keyword evidence="3" id="KW-1185">Reference proteome</keyword>
<proteinExistence type="predicted"/>
<comment type="caution">
    <text evidence="2">The sequence shown here is derived from an EMBL/GenBank/DDBJ whole genome shotgun (WGS) entry which is preliminary data.</text>
</comment>
<evidence type="ECO:0000313" key="3">
    <source>
        <dbReference type="Proteomes" id="UP001165122"/>
    </source>
</evidence>
<dbReference type="AlphaFoldDB" id="A0A9W7CCA5"/>
<feature type="transmembrane region" description="Helical" evidence="1">
    <location>
        <begin position="259"/>
        <end position="281"/>
    </location>
</feature>
<feature type="transmembrane region" description="Helical" evidence="1">
    <location>
        <begin position="448"/>
        <end position="465"/>
    </location>
</feature>
<dbReference type="OrthoDB" id="10440830at2759"/>
<feature type="transmembrane region" description="Helical" evidence="1">
    <location>
        <begin position="126"/>
        <end position="149"/>
    </location>
</feature>
<keyword evidence="1" id="KW-1133">Transmembrane helix</keyword>
<protein>
    <submittedName>
        <fullName evidence="2">Uncharacterized protein</fullName>
    </submittedName>
</protein>
<dbReference type="Proteomes" id="UP001165122">
    <property type="component" value="Unassembled WGS sequence"/>
</dbReference>
<feature type="transmembrane region" description="Helical" evidence="1">
    <location>
        <begin position="409"/>
        <end position="428"/>
    </location>
</feature>
<sequence length="640" mass="72266">MGTPPKNTFTVERDRMLALKSELMKRLKKLERERTSQFGLIPLRDSDSSSGSTSDQLVFISSSDDDNENIEDSGASFFDSIRHTESDGVEKFPSPMSKARTIHDKVDAKSIIVPRRKNKVGLTIRIVLTLLMGYFDVITDFKVAYMYYYNRQFVVAYYIAGFAVFTLLIQAAVTIQQHKQKGWAECYGRALIALLGGAPIMEGAAVWIGKEDPTLLFPPTVMFAGIKGIEVAFEAVPGSIVQCLGLLSARRNEVHPIQIVGLCSSIFCGAFVMTDGNFGFICGKHRASPNDPYYQWVPNTPALSTRLMCKFGMFLFFVCYFSQFVYTMSIFVDAFGFCLAGQALAAELALLCMYKAYKGELCGVSILSHPTPLTNYVLPFLLKMGYYVLVCACPMLITAAPCELGPEVFAAIIVWRLSTNGVVSYVAISSENYHCDHMHNMSSQQGLIFNAVTLSGALIGLRLFFKNCCKKFNVSLFWKPKSGKEHIESAWRDPEVWGSNMNPVKTKDDDYWEWAILLHPTYLPLEELTSWLCYRLVKKYADRTTPRPSWMSGYEEIVFIKRILTIYNWKGVNEEEAQRVDDALETLFTSKSPKDLEWAWSGVGGGGAAKFRFFEKVKPRKDWLWKRRKVGSSVWESFMT</sequence>
<organism evidence="2 3">
    <name type="scientific">Triparma laevis f. longispina</name>
    <dbReference type="NCBI Taxonomy" id="1714387"/>
    <lineage>
        <taxon>Eukaryota</taxon>
        <taxon>Sar</taxon>
        <taxon>Stramenopiles</taxon>
        <taxon>Ochrophyta</taxon>
        <taxon>Bolidophyceae</taxon>
        <taxon>Parmales</taxon>
        <taxon>Triparmaceae</taxon>
        <taxon>Triparma</taxon>
    </lineage>
</organism>
<accession>A0A9W7CCA5</accession>
<feature type="transmembrane region" description="Helical" evidence="1">
    <location>
        <begin position="187"/>
        <end position="208"/>
    </location>
</feature>
<evidence type="ECO:0000313" key="2">
    <source>
        <dbReference type="EMBL" id="GMI03133.1"/>
    </source>
</evidence>
<evidence type="ECO:0000256" key="1">
    <source>
        <dbReference type="SAM" id="Phobius"/>
    </source>
</evidence>
<reference evidence="3" key="1">
    <citation type="journal article" date="2023" name="Commun. Biol.">
        <title>Genome analysis of Parmales, the sister group of diatoms, reveals the evolutionary specialization of diatoms from phago-mixotrophs to photoautotrophs.</title>
        <authorList>
            <person name="Ban H."/>
            <person name="Sato S."/>
            <person name="Yoshikawa S."/>
            <person name="Yamada K."/>
            <person name="Nakamura Y."/>
            <person name="Ichinomiya M."/>
            <person name="Sato N."/>
            <person name="Blanc-Mathieu R."/>
            <person name="Endo H."/>
            <person name="Kuwata A."/>
            <person name="Ogata H."/>
        </authorList>
    </citation>
    <scope>NUCLEOTIDE SEQUENCE [LARGE SCALE GENOMIC DNA]</scope>
    <source>
        <strain evidence="3">NIES 3700</strain>
    </source>
</reference>
<dbReference type="EMBL" id="BRXW01000053">
    <property type="protein sequence ID" value="GMI03133.1"/>
    <property type="molecule type" value="Genomic_DNA"/>
</dbReference>
<keyword evidence="1" id="KW-0812">Transmembrane</keyword>
<gene>
    <name evidence="2" type="ORF">TrLO_g2496</name>
</gene>
<keyword evidence="1" id="KW-0472">Membrane</keyword>
<name>A0A9W7CCA5_9STRA</name>
<feature type="transmembrane region" description="Helical" evidence="1">
    <location>
        <begin position="155"/>
        <end position="175"/>
    </location>
</feature>